<keyword evidence="4 8" id="KW-0812">Transmembrane</keyword>
<feature type="transmembrane region" description="Helical" evidence="8">
    <location>
        <begin position="185"/>
        <end position="205"/>
    </location>
</feature>
<feature type="transmembrane region" description="Helical" evidence="8">
    <location>
        <begin position="405"/>
        <end position="426"/>
    </location>
</feature>
<comment type="similarity">
    <text evidence="2 7">Belongs to the major facilitator superfamily. Sugar transporter (TC 2.A.1.1) family.</text>
</comment>
<dbReference type="Pfam" id="PF00083">
    <property type="entry name" value="Sugar_tr"/>
    <property type="match status" value="1"/>
</dbReference>
<evidence type="ECO:0000256" key="5">
    <source>
        <dbReference type="ARBA" id="ARBA00022989"/>
    </source>
</evidence>
<dbReference type="InterPro" id="IPR003663">
    <property type="entry name" value="Sugar/inositol_transpt"/>
</dbReference>
<accession>A0A2J6TBG0</accession>
<feature type="transmembrane region" description="Helical" evidence="8">
    <location>
        <begin position="225"/>
        <end position="250"/>
    </location>
</feature>
<dbReference type="InterPro" id="IPR036259">
    <property type="entry name" value="MFS_trans_sf"/>
</dbReference>
<dbReference type="Proteomes" id="UP000235371">
    <property type="component" value="Unassembled WGS sequence"/>
</dbReference>
<evidence type="ECO:0000256" key="8">
    <source>
        <dbReference type="SAM" id="Phobius"/>
    </source>
</evidence>
<keyword evidence="11" id="KW-1185">Reference proteome</keyword>
<feature type="transmembrane region" description="Helical" evidence="8">
    <location>
        <begin position="372"/>
        <end position="393"/>
    </location>
</feature>
<dbReference type="AlphaFoldDB" id="A0A2J6TBG0"/>
<proteinExistence type="inferred from homology"/>
<evidence type="ECO:0000259" key="9">
    <source>
        <dbReference type="PROSITE" id="PS50850"/>
    </source>
</evidence>
<dbReference type="EMBL" id="KZ613790">
    <property type="protein sequence ID" value="PMD60323.1"/>
    <property type="molecule type" value="Genomic_DNA"/>
</dbReference>
<dbReference type="RefSeq" id="XP_024737227.1">
    <property type="nucleotide sequence ID" value="XM_024878079.1"/>
</dbReference>
<evidence type="ECO:0000313" key="10">
    <source>
        <dbReference type="EMBL" id="PMD60323.1"/>
    </source>
</evidence>
<dbReference type="SUPFAM" id="SSF103473">
    <property type="entry name" value="MFS general substrate transporter"/>
    <property type="match status" value="1"/>
</dbReference>
<dbReference type="InterPro" id="IPR005828">
    <property type="entry name" value="MFS_sugar_transport-like"/>
</dbReference>
<dbReference type="GO" id="GO:0005351">
    <property type="term" value="F:carbohydrate:proton symporter activity"/>
    <property type="evidence" value="ECO:0007669"/>
    <property type="project" value="TreeGrafter"/>
</dbReference>
<feature type="transmembrane region" description="Helical" evidence="8">
    <location>
        <begin position="131"/>
        <end position="149"/>
    </location>
</feature>
<feature type="transmembrane region" description="Helical" evidence="8">
    <location>
        <begin position="438"/>
        <end position="459"/>
    </location>
</feature>
<name>A0A2J6TBG0_9HELO</name>
<evidence type="ECO:0000256" key="4">
    <source>
        <dbReference type="ARBA" id="ARBA00022692"/>
    </source>
</evidence>
<evidence type="ECO:0000256" key="6">
    <source>
        <dbReference type="ARBA" id="ARBA00023136"/>
    </source>
</evidence>
<evidence type="ECO:0000256" key="1">
    <source>
        <dbReference type="ARBA" id="ARBA00004141"/>
    </source>
</evidence>
<dbReference type="OrthoDB" id="6612291at2759"/>
<sequence>MEKTSMSPSPSTDLVEHVEPVAHSDVKPTLPKADIDQEHQLTFRDAWKHHKAIIGWSFFWAMCAIGWGFDAQVNGAMISVPSFRRDFGYIFEGEAVLPASWQAAFNIISAVGQFLGGFSCSWVADKTGRKPSLAVGILLCTGAIIGQIVTTSKVGFLISKLILGIGLGFYLTLGPLMCSEITPVVLRGISTAGVNLGIAVGQLISNSVIKGFGERTDRWAYRGPFAIQLFFAAFLAAGLAFSPESPWYLVRVGKIEKARKSLQRLYGNNTDISAKLANMEITVHEESMQKAPSFIDCFRGTDLLRTGISTGVFACQHFVGIIFVLGYSTYFFQLAGLDTAHSFDLGVGVTACGVLGNFCSWFIVNSYGRRKIFIFGMGALTVLLFLIGIMDVIPSSAAKWVQASATVIYAFVYFMTVGAMAFVILGEASSAQLRARTTALATATQALFGIAMNFAIPYMVNPDKGNMKGKVGFVFGGLAAIATLGSFFYVPELKGRTFGEIDHMFYNRVPPRKMGGYQIEEEL</sequence>
<dbReference type="GO" id="GO:0016020">
    <property type="term" value="C:membrane"/>
    <property type="evidence" value="ECO:0007669"/>
    <property type="project" value="UniProtKB-SubCell"/>
</dbReference>
<reference evidence="10 11" key="1">
    <citation type="submission" date="2016-04" db="EMBL/GenBank/DDBJ databases">
        <title>A degradative enzymes factory behind the ericoid mycorrhizal symbiosis.</title>
        <authorList>
            <consortium name="DOE Joint Genome Institute"/>
            <person name="Martino E."/>
            <person name="Morin E."/>
            <person name="Grelet G."/>
            <person name="Kuo A."/>
            <person name="Kohler A."/>
            <person name="Daghino S."/>
            <person name="Barry K."/>
            <person name="Choi C."/>
            <person name="Cichocki N."/>
            <person name="Clum A."/>
            <person name="Copeland A."/>
            <person name="Hainaut M."/>
            <person name="Haridas S."/>
            <person name="Labutti K."/>
            <person name="Lindquist E."/>
            <person name="Lipzen A."/>
            <person name="Khouja H.-R."/>
            <person name="Murat C."/>
            <person name="Ohm R."/>
            <person name="Olson A."/>
            <person name="Spatafora J."/>
            <person name="Veneault-Fourrey C."/>
            <person name="Henrissat B."/>
            <person name="Grigoriev I."/>
            <person name="Martin F."/>
            <person name="Perotto S."/>
        </authorList>
    </citation>
    <scope>NUCLEOTIDE SEQUENCE [LARGE SCALE GENOMIC DNA]</scope>
    <source>
        <strain evidence="10 11">E</strain>
    </source>
</reference>
<evidence type="ECO:0000256" key="7">
    <source>
        <dbReference type="RuleBase" id="RU003346"/>
    </source>
</evidence>
<dbReference type="InterPro" id="IPR050360">
    <property type="entry name" value="MFS_Sugar_Transporters"/>
</dbReference>
<dbReference type="FunFam" id="1.20.1250.20:FF:000078">
    <property type="entry name" value="MFS maltose transporter, putative"/>
    <property type="match status" value="1"/>
</dbReference>
<feature type="transmembrane region" description="Helical" evidence="8">
    <location>
        <begin position="155"/>
        <end position="173"/>
    </location>
</feature>
<keyword evidence="6 8" id="KW-0472">Membrane</keyword>
<organism evidence="10 11">
    <name type="scientific">Hyaloscypha bicolor E</name>
    <dbReference type="NCBI Taxonomy" id="1095630"/>
    <lineage>
        <taxon>Eukaryota</taxon>
        <taxon>Fungi</taxon>
        <taxon>Dikarya</taxon>
        <taxon>Ascomycota</taxon>
        <taxon>Pezizomycotina</taxon>
        <taxon>Leotiomycetes</taxon>
        <taxon>Helotiales</taxon>
        <taxon>Hyaloscyphaceae</taxon>
        <taxon>Hyaloscypha</taxon>
        <taxon>Hyaloscypha bicolor</taxon>
    </lineage>
</organism>
<dbReference type="NCBIfam" id="TIGR00879">
    <property type="entry name" value="SP"/>
    <property type="match status" value="1"/>
</dbReference>
<dbReference type="PANTHER" id="PTHR48022:SF51">
    <property type="entry name" value="ALPHA-GLUCOSIDE TRANSPORTER, PUTATIVE (AFU_ORTHOLOGUE AFUA_6G11920)-RELATED"/>
    <property type="match status" value="1"/>
</dbReference>
<protein>
    <submittedName>
        <fullName evidence="10">General substrate transporter</fullName>
    </submittedName>
</protein>
<feature type="transmembrane region" description="Helical" evidence="8">
    <location>
        <begin position="52"/>
        <end position="69"/>
    </location>
</feature>
<dbReference type="InParanoid" id="A0A2J6TBG0"/>
<feature type="transmembrane region" description="Helical" evidence="8">
    <location>
        <begin position="312"/>
        <end position="333"/>
    </location>
</feature>
<comment type="subcellular location">
    <subcellularLocation>
        <location evidence="1">Membrane</location>
        <topology evidence="1">Multi-pass membrane protein</topology>
    </subcellularLocation>
</comment>
<feature type="transmembrane region" description="Helical" evidence="8">
    <location>
        <begin position="471"/>
        <end position="490"/>
    </location>
</feature>
<dbReference type="GeneID" id="36586156"/>
<dbReference type="InterPro" id="IPR020846">
    <property type="entry name" value="MFS_dom"/>
</dbReference>
<evidence type="ECO:0000256" key="2">
    <source>
        <dbReference type="ARBA" id="ARBA00010992"/>
    </source>
</evidence>
<gene>
    <name evidence="10" type="ORF">K444DRAFT_588888</name>
</gene>
<dbReference type="Gene3D" id="1.20.1250.20">
    <property type="entry name" value="MFS general substrate transporter like domains"/>
    <property type="match status" value="1"/>
</dbReference>
<dbReference type="PROSITE" id="PS50850">
    <property type="entry name" value="MFS"/>
    <property type="match status" value="1"/>
</dbReference>
<feature type="transmembrane region" description="Helical" evidence="8">
    <location>
        <begin position="103"/>
        <end position="124"/>
    </location>
</feature>
<keyword evidence="3 7" id="KW-0813">Transport</keyword>
<dbReference type="PANTHER" id="PTHR48022">
    <property type="entry name" value="PLASTIDIC GLUCOSE TRANSPORTER 4"/>
    <property type="match status" value="1"/>
</dbReference>
<evidence type="ECO:0000313" key="11">
    <source>
        <dbReference type="Proteomes" id="UP000235371"/>
    </source>
</evidence>
<feature type="transmembrane region" description="Helical" evidence="8">
    <location>
        <begin position="345"/>
        <end position="365"/>
    </location>
</feature>
<keyword evidence="5 8" id="KW-1133">Transmembrane helix</keyword>
<evidence type="ECO:0000256" key="3">
    <source>
        <dbReference type="ARBA" id="ARBA00022448"/>
    </source>
</evidence>
<feature type="domain" description="Major facilitator superfamily (MFS) profile" evidence="9">
    <location>
        <begin position="56"/>
        <end position="494"/>
    </location>
</feature>